<dbReference type="AlphaFoldDB" id="A0A377PYT6"/>
<evidence type="ECO:0000313" key="1">
    <source>
        <dbReference type="EMBL" id="STQ87659.1"/>
    </source>
</evidence>
<accession>A0A377PYT6</accession>
<name>A0A377PYT6_9HELI</name>
<protein>
    <submittedName>
        <fullName evidence="1">Periplasmic protein</fullName>
    </submittedName>
</protein>
<proteinExistence type="predicted"/>
<organism evidence="1 2">
    <name type="scientific">Helicobacter pullorum</name>
    <dbReference type="NCBI Taxonomy" id="35818"/>
    <lineage>
        <taxon>Bacteria</taxon>
        <taxon>Pseudomonadati</taxon>
        <taxon>Campylobacterota</taxon>
        <taxon>Epsilonproteobacteria</taxon>
        <taxon>Campylobacterales</taxon>
        <taxon>Helicobacteraceae</taxon>
        <taxon>Helicobacter</taxon>
    </lineage>
</organism>
<gene>
    <name evidence="1" type="ORF">NCTC13156_00478</name>
</gene>
<dbReference type="RefSeq" id="WP_181809955.1">
    <property type="nucleotide sequence ID" value="NZ_UGJF01000001.1"/>
</dbReference>
<reference evidence="1 2" key="1">
    <citation type="submission" date="2018-06" db="EMBL/GenBank/DDBJ databases">
        <authorList>
            <consortium name="Pathogen Informatics"/>
            <person name="Doyle S."/>
        </authorList>
    </citation>
    <scope>NUCLEOTIDE SEQUENCE [LARGE SCALE GENOMIC DNA]</scope>
    <source>
        <strain evidence="1 2">NCTC13156</strain>
    </source>
</reference>
<dbReference type="Proteomes" id="UP000255269">
    <property type="component" value="Unassembled WGS sequence"/>
</dbReference>
<dbReference type="EMBL" id="UGJF01000001">
    <property type="protein sequence ID" value="STQ87659.1"/>
    <property type="molecule type" value="Genomic_DNA"/>
</dbReference>
<sequence>MAKVILFLLLVGNLYAQYPTWIKDGLKIVASFGAQDFKEGYGIVINEGLILTSSSLVYEKDRAKEIVLYNSESLEEPITCLSHAQILALDDTLGLAILKAYNFTDIYCNVLPKPNFRLLHFKSKFFDILKKPVEISNAEGLMISYFLEQEWLNFGIEKISWQDLQTMLQENKRNLLGMPLFAGNDFLGILVQKREKQHLSLLKHQEILEFLCKINQNTAILESMPTYKKTCDLIKISRDISKNKVK</sequence>
<evidence type="ECO:0000313" key="2">
    <source>
        <dbReference type="Proteomes" id="UP000255269"/>
    </source>
</evidence>